<evidence type="ECO:0000313" key="2">
    <source>
        <dbReference type="EMBL" id="TPI01553.1"/>
    </source>
</evidence>
<evidence type="ECO:0000256" key="1">
    <source>
        <dbReference type="SAM" id="SignalP"/>
    </source>
</evidence>
<proteinExistence type="predicted"/>
<evidence type="ECO:0008006" key="4">
    <source>
        <dbReference type="Google" id="ProtNLM"/>
    </source>
</evidence>
<comment type="caution">
    <text evidence="2">The sequence shown here is derived from an EMBL/GenBank/DDBJ whole genome shotgun (WGS) entry which is preliminary data.</text>
</comment>
<keyword evidence="1" id="KW-0732">Signal</keyword>
<feature type="chain" id="PRO_5021387458" description="Variable surface lipoprotein" evidence="1">
    <location>
        <begin position="32"/>
        <end position="172"/>
    </location>
</feature>
<name>A0A502M5R7_9MOLU</name>
<accession>A0A502M5R7</accession>
<dbReference type="PROSITE" id="PS51257">
    <property type="entry name" value="PROKAR_LIPOPROTEIN"/>
    <property type="match status" value="1"/>
</dbReference>
<dbReference type="AlphaFoldDB" id="A0A502M5R7"/>
<reference evidence="2 3" key="1">
    <citation type="submission" date="2019-06" db="EMBL/GenBank/DDBJ databases">
        <title>A comparative genomics study of ostrich specific Mycoplasmas.</title>
        <authorList>
            <person name="Botes A."/>
            <person name="Nel T."/>
        </authorList>
    </citation>
    <scope>NUCLEOTIDE SEQUENCE [LARGE SCALE GENOMIC DNA]</scope>
    <source>
        <strain evidence="2 3">Ms01</strain>
    </source>
</reference>
<sequence length="172" mass="19046">MKLSKSMLIKSSVLVSVLVTPLVAISCNFNAQQKSPNENKSLIGRGSLSKGSGILLTPSQLDQIKKQFSFSLTESGAEMPMKEINKVVTKLINQYGSNEKNSVYSMTRNKEFKKYFSLVLPEIKKISSSHNLDLGIKVDSDKKIPVIFYRVVCLDRPGFPTEAEGEVLLDVS</sequence>
<feature type="signal peptide" evidence="1">
    <location>
        <begin position="1"/>
        <end position="31"/>
    </location>
</feature>
<dbReference type="Proteomes" id="UP000317904">
    <property type="component" value="Unassembled WGS sequence"/>
</dbReference>
<evidence type="ECO:0000313" key="3">
    <source>
        <dbReference type="Proteomes" id="UP000317904"/>
    </source>
</evidence>
<organism evidence="2 3">
    <name type="scientific">Mycoplasma struthionis</name>
    <dbReference type="NCBI Taxonomy" id="538220"/>
    <lineage>
        <taxon>Bacteria</taxon>
        <taxon>Bacillati</taxon>
        <taxon>Mycoplasmatota</taxon>
        <taxon>Mollicutes</taxon>
        <taxon>Mycoplasmataceae</taxon>
        <taxon>Mycoplasma</taxon>
    </lineage>
</organism>
<dbReference type="EMBL" id="VFSY01000025">
    <property type="protein sequence ID" value="TPI01553.1"/>
    <property type="molecule type" value="Genomic_DNA"/>
</dbReference>
<gene>
    <name evidence="2" type="ORF">FJM01_02200</name>
</gene>
<dbReference type="RefSeq" id="WP_140701152.1">
    <property type="nucleotide sequence ID" value="NZ_VFSY01000025.1"/>
</dbReference>
<protein>
    <recommendedName>
        <fullName evidence="4">Variable surface lipoprotein</fullName>
    </recommendedName>
</protein>